<dbReference type="Pfam" id="PF26130">
    <property type="entry name" value="PB1-like"/>
    <property type="match status" value="1"/>
</dbReference>
<proteinExistence type="predicted"/>
<feature type="region of interest" description="Disordered" evidence="1">
    <location>
        <begin position="175"/>
        <end position="223"/>
    </location>
</feature>
<gene>
    <name evidence="3" type="ORF">Tci_028791</name>
</gene>
<organism evidence="3">
    <name type="scientific">Tanacetum cinerariifolium</name>
    <name type="common">Dalmatian daisy</name>
    <name type="synonym">Chrysanthemum cinerariifolium</name>
    <dbReference type="NCBI Taxonomy" id="118510"/>
    <lineage>
        <taxon>Eukaryota</taxon>
        <taxon>Viridiplantae</taxon>
        <taxon>Streptophyta</taxon>
        <taxon>Embryophyta</taxon>
        <taxon>Tracheophyta</taxon>
        <taxon>Spermatophyta</taxon>
        <taxon>Magnoliopsida</taxon>
        <taxon>eudicotyledons</taxon>
        <taxon>Gunneridae</taxon>
        <taxon>Pentapetalae</taxon>
        <taxon>asterids</taxon>
        <taxon>campanulids</taxon>
        <taxon>Asterales</taxon>
        <taxon>Asteraceae</taxon>
        <taxon>Asteroideae</taxon>
        <taxon>Anthemideae</taxon>
        <taxon>Anthemidinae</taxon>
        <taxon>Tanacetum</taxon>
    </lineage>
</organism>
<evidence type="ECO:0000256" key="1">
    <source>
        <dbReference type="SAM" id="MobiDB-lite"/>
    </source>
</evidence>
<feature type="compositionally biased region" description="Acidic residues" evidence="1">
    <location>
        <begin position="189"/>
        <end position="223"/>
    </location>
</feature>
<name>A0A6L2L4K2_TANCI</name>
<dbReference type="InterPro" id="IPR058594">
    <property type="entry name" value="PB1-like_dom_pln"/>
</dbReference>
<dbReference type="AlphaFoldDB" id="A0A6L2L4K2"/>
<feature type="region of interest" description="Disordered" evidence="1">
    <location>
        <begin position="257"/>
        <end position="277"/>
    </location>
</feature>
<accession>A0A6L2L4K2</accession>
<comment type="caution">
    <text evidence="3">The sequence shown here is derived from an EMBL/GenBank/DDBJ whole genome shotgun (WGS) entry which is preliminary data.</text>
</comment>
<dbReference type="EMBL" id="BKCJ010003727">
    <property type="protein sequence ID" value="GEU56813.1"/>
    <property type="molecule type" value="Genomic_DNA"/>
</dbReference>
<evidence type="ECO:0000313" key="3">
    <source>
        <dbReference type="EMBL" id="GEU56813.1"/>
    </source>
</evidence>
<feature type="compositionally biased region" description="Polar residues" evidence="1">
    <location>
        <begin position="178"/>
        <end position="188"/>
    </location>
</feature>
<sequence>MLYEWRIRKKGSKADPYVDYDQPWWCTPPLKIRYKGGKANWVDTIDSDVFSVVEVNNMMKELGYEKPSFDYYYKEPKNDLDNGLKKLSSNQDVLQMLKYVEKYKVIDLYVDHSVTKKTVNVDESLLVNELDNDLFIGNEMLGDNDEDVIEDVSEDEWLQKSLRLIGIKKKHAVENDNVRGQSSRNESMNVEDDKDDGSNSDDGSTSDDDSDSQDSDFLVDPDNMIDDVDVDMAEFRSNIDANVEWVGSKAIVTMKEEEFEEEEVNHDELDSESDSEYEGERKKALKMYHKMKKANASNAESGGTTWKENFYVGLKFSNCKEIKEMATRVAAEQRRELHLKKNDKVRVRCILEGRFLSLVVRMEMMIVVQKG</sequence>
<feature type="domain" description="PB1-like" evidence="2">
    <location>
        <begin position="31"/>
        <end position="112"/>
    </location>
</feature>
<evidence type="ECO:0000259" key="2">
    <source>
        <dbReference type="Pfam" id="PF26130"/>
    </source>
</evidence>
<reference evidence="3" key="1">
    <citation type="journal article" date="2019" name="Sci. Rep.">
        <title>Draft genome of Tanacetum cinerariifolium, the natural source of mosquito coil.</title>
        <authorList>
            <person name="Yamashiro T."/>
            <person name="Shiraishi A."/>
            <person name="Satake H."/>
            <person name="Nakayama K."/>
        </authorList>
    </citation>
    <scope>NUCLEOTIDE SEQUENCE</scope>
</reference>
<protein>
    <submittedName>
        <fullName evidence="3">Transposase, MuDR</fullName>
    </submittedName>
</protein>